<dbReference type="Gene3D" id="3.30.420.10">
    <property type="entry name" value="Ribonuclease H-like superfamily/Ribonuclease H"/>
    <property type="match status" value="1"/>
</dbReference>
<dbReference type="SUPFAM" id="SSF53098">
    <property type="entry name" value="Ribonuclease H-like"/>
    <property type="match status" value="1"/>
</dbReference>
<dbReference type="PROSITE" id="PS50994">
    <property type="entry name" value="INTEGRASE"/>
    <property type="match status" value="1"/>
</dbReference>
<dbReference type="GO" id="GO:0003676">
    <property type="term" value="F:nucleic acid binding"/>
    <property type="evidence" value="ECO:0007669"/>
    <property type="project" value="InterPro"/>
</dbReference>
<dbReference type="InterPro" id="IPR012337">
    <property type="entry name" value="RNaseH-like_sf"/>
</dbReference>
<feature type="domain" description="Integrase catalytic" evidence="1">
    <location>
        <begin position="11"/>
        <end position="185"/>
    </location>
</feature>
<dbReference type="InterPro" id="IPR039537">
    <property type="entry name" value="Retrotran_Ty1/copia-like"/>
</dbReference>
<name>A0AAW1VN24_RUBAR</name>
<dbReference type="EMBL" id="JBEDUW010000206">
    <property type="protein sequence ID" value="KAK9903841.1"/>
    <property type="molecule type" value="Genomic_DNA"/>
</dbReference>
<evidence type="ECO:0000313" key="2">
    <source>
        <dbReference type="EMBL" id="KAK9903841.1"/>
    </source>
</evidence>
<gene>
    <name evidence="2" type="ORF">M0R45_000881</name>
</gene>
<dbReference type="GO" id="GO:0015074">
    <property type="term" value="P:DNA integration"/>
    <property type="evidence" value="ECO:0007669"/>
    <property type="project" value="InterPro"/>
</dbReference>
<keyword evidence="3" id="KW-1185">Reference proteome</keyword>
<evidence type="ECO:0000313" key="3">
    <source>
        <dbReference type="Proteomes" id="UP001457282"/>
    </source>
</evidence>
<sequence>MTNYRKKGSVRSQNLLELIHTDISGPFQHKTICGKQYFITFIDDFSRFCYIFLLNEKSQALETFKIFKAEAKKQLNRVIKVVRSDRGGEYYGRYTESGQNKGPFALYLEECGIKAQYTTPGTPEQNGVSERRNRTLINMVRSMICRTGLPKILWGEALKTANYICNRTPSKAIDKTPFKLWYNKKPSLNHLHVWGCKAEARIYNPHEQKLDPKTISVFFIGYPEKSKGYRFYCPHNHTRILETNKVRFIGELHDSDDVIVDDLDDLSSSSLAENFDSSFMFDTALYTDSIVESDDEQNNIIEANEVVENGELNLQPNEEILDHVPINNDIPVENQEPAVHIEPNNAAVEVVNEAEPLDIPVIPRRSERVRKSAIPDIYETVFATEK</sequence>
<dbReference type="AlphaFoldDB" id="A0AAW1VN24"/>
<dbReference type="InterPro" id="IPR057670">
    <property type="entry name" value="SH3_retrovirus"/>
</dbReference>
<evidence type="ECO:0000259" key="1">
    <source>
        <dbReference type="PROSITE" id="PS50994"/>
    </source>
</evidence>
<dbReference type="Proteomes" id="UP001457282">
    <property type="component" value="Unassembled WGS sequence"/>
</dbReference>
<dbReference type="Pfam" id="PF00665">
    <property type="entry name" value="rve"/>
    <property type="match status" value="1"/>
</dbReference>
<dbReference type="InterPro" id="IPR001584">
    <property type="entry name" value="Integrase_cat-core"/>
</dbReference>
<protein>
    <recommendedName>
        <fullName evidence="1">Integrase catalytic domain-containing protein</fullName>
    </recommendedName>
</protein>
<organism evidence="2 3">
    <name type="scientific">Rubus argutus</name>
    <name type="common">Southern blackberry</name>
    <dbReference type="NCBI Taxonomy" id="59490"/>
    <lineage>
        <taxon>Eukaryota</taxon>
        <taxon>Viridiplantae</taxon>
        <taxon>Streptophyta</taxon>
        <taxon>Embryophyta</taxon>
        <taxon>Tracheophyta</taxon>
        <taxon>Spermatophyta</taxon>
        <taxon>Magnoliopsida</taxon>
        <taxon>eudicotyledons</taxon>
        <taxon>Gunneridae</taxon>
        <taxon>Pentapetalae</taxon>
        <taxon>rosids</taxon>
        <taxon>fabids</taxon>
        <taxon>Rosales</taxon>
        <taxon>Rosaceae</taxon>
        <taxon>Rosoideae</taxon>
        <taxon>Rosoideae incertae sedis</taxon>
        <taxon>Rubus</taxon>
    </lineage>
</organism>
<dbReference type="PANTHER" id="PTHR42648">
    <property type="entry name" value="TRANSPOSASE, PUTATIVE-RELATED"/>
    <property type="match status" value="1"/>
</dbReference>
<proteinExistence type="predicted"/>
<accession>A0AAW1VN24</accession>
<reference evidence="2 3" key="1">
    <citation type="journal article" date="2023" name="G3 (Bethesda)">
        <title>A chromosome-length genome assembly and annotation of blackberry (Rubus argutus, cv. 'Hillquist').</title>
        <authorList>
            <person name="Bruna T."/>
            <person name="Aryal R."/>
            <person name="Dudchenko O."/>
            <person name="Sargent D.J."/>
            <person name="Mead D."/>
            <person name="Buti M."/>
            <person name="Cavallini A."/>
            <person name="Hytonen T."/>
            <person name="Andres J."/>
            <person name="Pham M."/>
            <person name="Weisz D."/>
            <person name="Mascagni F."/>
            <person name="Usai G."/>
            <person name="Natali L."/>
            <person name="Bassil N."/>
            <person name="Fernandez G.E."/>
            <person name="Lomsadze A."/>
            <person name="Armour M."/>
            <person name="Olukolu B."/>
            <person name="Poorten T."/>
            <person name="Britton C."/>
            <person name="Davik J."/>
            <person name="Ashrafi H."/>
            <person name="Aiden E.L."/>
            <person name="Borodovsky M."/>
            <person name="Worthington M."/>
        </authorList>
    </citation>
    <scope>NUCLEOTIDE SEQUENCE [LARGE SCALE GENOMIC DNA]</scope>
    <source>
        <strain evidence="2">PI 553951</strain>
    </source>
</reference>
<dbReference type="PANTHER" id="PTHR42648:SF28">
    <property type="entry name" value="TRANSPOSON-ENCODED PROTEIN WITH RIBONUCLEASE H-LIKE AND RETROVIRUS ZINC FINGER-LIKE DOMAINS"/>
    <property type="match status" value="1"/>
</dbReference>
<comment type="caution">
    <text evidence="2">The sequence shown here is derived from an EMBL/GenBank/DDBJ whole genome shotgun (WGS) entry which is preliminary data.</text>
</comment>
<dbReference type="Pfam" id="PF25597">
    <property type="entry name" value="SH3_retrovirus"/>
    <property type="match status" value="1"/>
</dbReference>
<dbReference type="InterPro" id="IPR036397">
    <property type="entry name" value="RNaseH_sf"/>
</dbReference>